<dbReference type="GO" id="GO:0046872">
    <property type="term" value="F:metal ion binding"/>
    <property type="evidence" value="ECO:0007669"/>
    <property type="project" value="UniProtKB-KW"/>
</dbReference>
<sequence>MAILEIRLEGDEILTKKSKLVENFDKKLHILLNDMQETMYKSKGIGLAAPQVGKLRRVIIIDIGDGLIEAINPEIVESSGEQKSMEGCLSLPGEMGIVMRPRIIKIKAQNRFGEKIELFGNGMRSNAFSHEIDHLNGVLFKTKVISGNINLFKKKDKSS</sequence>
<dbReference type="GO" id="GO:0006412">
    <property type="term" value="P:translation"/>
    <property type="evidence" value="ECO:0007669"/>
    <property type="project" value="UniProtKB-UniRule"/>
</dbReference>
<dbReference type="Proteomes" id="UP001335720">
    <property type="component" value="Chromosome"/>
</dbReference>
<keyword evidence="3" id="KW-0648">Protein biosynthesis</keyword>
<reference evidence="4" key="1">
    <citation type="journal article" date="2023" name="ISME J.">
        <title>Emergence of putative energy parasites within Clostridia revealed by genome analysis of a novel endosymbiotic clade.</title>
        <authorList>
            <person name="Takahashi K."/>
            <person name="Kuwahara H."/>
            <person name="Horikawa Y."/>
            <person name="Izawa K."/>
            <person name="Kato D."/>
            <person name="Inagaki T."/>
            <person name="Yuki M."/>
            <person name="Ohkuma M."/>
            <person name="Hongoh Y."/>
        </authorList>
    </citation>
    <scope>NUCLEOTIDE SEQUENCE</scope>
    <source>
        <strain evidence="4">RsTa-C01</strain>
    </source>
</reference>
<dbReference type="EMBL" id="AP027925">
    <property type="protein sequence ID" value="BED93068.1"/>
    <property type="molecule type" value="Genomic_DNA"/>
</dbReference>
<keyword evidence="3" id="KW-0479">Metal-binding</keyword>
<evidence type="ECO:0000256" key="1">
    <source>
        <dbReference type="ARBA" id="ARBA00010759"/>
    </source>
</evidence>
<protein>
    <recommendedName>
        <fullName evidence="3">Peptide deformylase</fullName>
        <shortName evidence="3">PDF</shortName>
        <ecNumber evidence="3">3.5.1.88</ecNumber>
    </recommendedName>
    <alternativeName>
        <fullName evidence="3">Polypeptide deformylase</fullName>
    </alternativeName>
</protein>
<evidence type="ECO:0000256" key="2">
    <source>
        <dbReference type="ARBA" id="ARBA00023004"/>
    </source>
</evidence>
<dbReference type="GO" id="GO:0042586">
    <property type="term" value="F:peptide deformylase activity"/>
    <property type="evidence" value="ECO:0007669"/>
    <property type="project" value="UniProtKB-UniRule"/>
</dbReference>
<dbReference type="InterPro" id="IPR036821">
    <property type="entry name" value="Peptide_deformylase_sf"/>
</dbReference>
<proteinExistence type="inferred from homology"/>
<comment type="cofactor">
    <cofactor evidence="3">
        <name>Fe(2+)</name>
        <dbReference type="ChEBI" id="CHEBI:29033"/>
    </cofactor>
    <text evidence="3">Binds 1 Fe(2+) ion.</text>
</comment>
<dbReference type="HAMAP" id="MF_00163">
    <property type="entry name" value="Pep_deformylase"/>
    <property type="match status" value="1"/>
</dbReference>
<accession>A0AA48IAF9</accession>
<dbReference type="PRINTS" id="PR01576">
    <property type="entry name" value="PDEFORMYLASE"/>
</dbReference>
<feature type="binding site" evidence="3">
    <location>
        <position position="134"/>
    </location>
    <ligand>
        <name>Fe cation</name>
        <dbReference type="ChEBI" id="CHEBI:24875"/>
    </ligand>
</feature>
<dbReference type="AlphaFoldDB" id="A0AA48IAF9"/>
<dbReference type="CDD" id="cd00487">
    <property type="entry name" value="Pep_deformylase"/>
    <property type="match status" value="1"/>
</dbReference>
<dbReference type="Gene3D" id="3.90.45.10">
    <property type="entry name" value="Peptide deformylase"/>
    <property type="match status" value="1"/>
</dbReference>
<name>A0AA48IAF9_9FIRM</name>
<dbReference type="NCBIfam" id="NF001159">
    <property type="entry name" value="PRK00150.1-3"/>
    <property type="match status" value="1"/>
</dbReference>
<comment type="function">
    <text evidence="3">Removes the formyl group from the N-terminal Met of newly synthesized proteins. Requires at least a dipeptide for an efficient rate of reaction. N-terminal L-methionine is a prerequisite for activity but the enzyme has broad specificity at other positions.</text>
</comment>
<dbReference type="PANTHER" id="PTHR10458:SF22">
    <property type="entry name" value="PEPTIDE DEFORMYLASE"/>
    <property type="match status" value="1"/>
</dbReference>
<evidence type="ECO:0000313" key="4">
    <source>
        <dbReference type="EMBL" id="BED93068.1"/>
    </source>
</evidence>
<evidence type="ECO:0000256" key="3">
    <source>
        <dbReference type="HAMAP-Rule" id="MF_00163"/>
    </source>
</evidence>
<dbReference type="PANTHER" id="PTHR10458">
    <property type="entry name" value="PEPTIDE DEFORMYLASE"/>
    <property type="match status" value="1"/>
</dbReference>
<dbReference type="Pfam" id="PF01327">
    <property type="entry name" value="Pep_deformylase"/>
    <property type="match status" value="1"/>
</dbReference>
<feature type="active site" evidence="3">
    <location>
        <position position="131"/>
    </location>
</feature>
<dbReference type="KEGG" id="ptrh:RsTaC01_1024"/>
<feature type="binding site" evidence="3">
    <location>
        <position position="130"/>
    </location>
    <ligand>
        <name>Fe cation</name>
        <dbReference type="ChEBI" id="CHEBI:24875"/>
    </ligand>
</feature>
<gene>
    <name evidence="3" type="primary">def</name>
    <name evidence="4" type="ORF">RsTaC01_1024</name>
</gene>
<dbReference type="SUPFAM" id="SSF56420">
    <property type="entry name" value="Peptide deformylase"/>
    <property type="match status" value="1"/>
</dbReference>
<keyword evidence="3" id="KW-0378">Hydrolase</keyword>
<comment type="similarity">
    <text evidence="1 3">Belongs to the polypeptide deformylase family.</text>
</comment>
<dbReference type="EC" id="3.5.1.88" evidence="3"/>
<dbReference type="PIRSF" id="PIRSF004749">
    <property type="entry name" value="Pep_def"/>
    <property type="match status" value="1"/>
</dbReference>
<keyword evidence="2 3" id="KW-0408">Iron</keyword>
<comment type="catalytic activity">
    <reaction evidence="3">
        <text>N-terminal N-formyl-L-methionyl-[peptide] + H2O = N-terminal L-methionyl-[peptide] + formate</text>
        <dbReference type="Rhea" id="RHEA:24420"/>
        <dbReference type="Rhea" id="RHEA-COMP:10639"/>
        <dbReference type="Rhea" id="RHEA-COMP:10640"/>
        <dbReference type="ChEBI" id="CHEBI:15377"/>
        <dbReference type="ChEBI" id="CHEBI:15740"/>
        <dbReference type="ChEBI" id="CHEBI:49298"/>
        <dbReference type="ChEBI" id="CHEBI:64731"/>
        <dbReference type="EC" id="3.5.1.88"/>
    </reaction>
</comment>
<organism evidence="4">
    <name type="scientific">Candidatus Paraimprobicoccus trichonymphae</name>
    <dbReference type="NCBI Taxonomy" id="3033793"/>
    <lineage>
        <taxon>Bacteria</taxon>
        <taxon>Bacillati</taxon>
        <taxon>Bacillota</taxon>
        <taxon>Clostridia</taxon>
        <taxon>Candidatus Paraimprobicoccus</taxon>
    </lineage>
</organism>
<dbReference type="NCBIfam" id="TIGR00079">
    <property type="entry name" value="pept_deformyl"/>
    <property type="match status" value="1"/>
</dbReference>
<dbReference type="InterPro" id="IPR023635">
    <property type="entry name" value="Peptide_deformylase"/>
</dbReference>
<feature type="binding site" evidence="3">
    <location>
        <position position="88"/>
    </location>
    <ligand>
        <name>Fe cation</name>
        <dbReference type="ChEBI" id="CHEBI:24875"/>
    </ligand>
</feature>